<evidence type="ECO:0000256" key="3">
    <source>
        <dbReference type="ARBA" id="ARBA00012517"/>
    </source>
</evidence>
<evidence type="ECO:0000256" key="5">
    <source>
        <dbReference type="ARBA" id="ARBA00017380"/>
    </source>
</evidence>
<keyword evidence="9 25" id="KW-0812">Transmembrane</keyword>
<evidence type="ECO:0000256" key="17">
    <source>
        <dbReference type="ARBA" id="ARBA00022967"/>
    </source>
</evidence>
<evidence type="ECO:0000256" key="8">
    <source>
        <dbReference type="ARBA" id="ARBA00022568"/>
    </source>
</evidence>
<dbReference type="PROSITE" id="PS00154">
    <property type="entry name" value="ATPASE_E1_E2"/>
    <property type="match status" value="1"/>
</dbReference>
<dbReference type="EC" id="7.2.2.10" evidence="4"/>
<dbReference type="GO" id="GO:0005886">
    <property type="term" value="C:plasma membrane"/>
    <property type="evidence" value="ECO:0007669"/>
    <property type="project" value="UniProtKB-SubCell"/>
</dbReference>
<dbReference type="InterPro" id="IPR023214">
    <property type="entry name" value="HAD_sf"/>
</dbReference>
<evidence type="ECO:0000256" key="9">
    <source>
        <dbReference type="ARBA" id="ARBA00022692"/>
    </source>
</evidence>
<feature type="domain" description="Cation-transporting P-type ATPase N-terminal" evidence="26">
    <location>
        <begin position="35"/>
        <end position="109"/>
    </location>
</feature>
<dbReference type="InterPro" id="IPR006068">
    <property type="entry name" value="ATPase_P-typ_cation-transptr_C"/>
</dbReference>
<feature type="transmembrane region" description="Helical" evidence="25">
    <location>
        <begin position="1001"/>
        <end position="1022"/>
    </location>
</feature>
<dbReference type="Proteomes" id="UP000037069">
    <property type="component" value="Unassembled WGS sequence"/>
</dbReference>
<evidence type="ECO:0000256" key="21">
    <source>
        <dbReference type="ARBA" id="ARBA00023136"/>
    </source>
</evidence>
<dbReference type="InterPro" id="IPR023299">
    <property type="entry name" value="ATPase_P-typ_cyto_dom_N"/>
</dbReference>
<dbReference type="GO" id="GO:0046872">
    <property type="term" value="F:metal ion binding"/>
    <property type="evidence" value="ECO:0007669"/>
    <property type="project" value="UniProtKB-KW"/>
</dbReference>
<dbReference type="EMBL" id="JRES01001008">
    <property type="protein sequence ID" value="KNC26160.1"/>
    <property type="molecule type" value="Genomic_DNA"/>
</dbReference>
<keyword evidence="15" id="KW-0460">Magnesium</keyword>
<dbReference type="OMA" id="MWKLMLG"/>
<feature type="non-terminal residue" evidence="27">
    <location>
        <position position="1524"/>
    </location>
</feature>
<keyword evidence="14" id="KW-0067">ATP-binding</keyword>
<dbReference type="Pfam" id="PF08282">
    <property type="entry name" value="Hydrolase_3"/>
    <property type="match status" value="1"/>
</dbReference>
<evidence type="ECO:0000256" key="10">
    <source>
        <dbReference type="ARBA" id="ARBA00022723"/>
    </source>
</evidence>
<dbReference type="OrthoDB" id="116380at2759"/>
<comment type="subcellular location">
    <subcellularLocation>
        <location evidence="1">Cell membrane</location>
        <topology evidence="1">Multi-pass membrane protein</topology>
    </subcellularLocation>
</comment>
<dbReference type="GO" id="GO:0051480">
    <property type="term" value="P:regulation of cytosolic calcium ion concentration"/>
    <property type="evidence" value="ECO:0007669"/>
    <property type="project" value="TreeGrafter"/>
</dbReference>
<evidence type="ECO:0000256" key="16">
    <source>
        <dbReference type="ARBA" id="ARBA00022860"/>
    </source>
</evidence>
<dbReference type="CDD" id="cd02081">
    <property type="entry name" value="P-type_ATPase_Ca_PMCA-like"/>
    <property type="match status" value="1"/>
</dbReference>
<feature type="compositionally biased region" description="Polar residues" evidence="24">
    <location>
        <begin position="1295"/>
        <end position="1304"/>
    </location>
</feature>
<dbReference type="Gene3D" id="3.40.50.1000">
    <property type="entry name" value="HAD superfamily/HAD-like"/>
    <property type="match status" value="1"/>
</dbReference>
<dbReference type="GO" id="GO:0140581">
    <property type="term" value="F:P-type monovalent copper transporter activity"/>
    <property type="evidence" value="ECO:0007669"/>
    <property type="project" value="UniProtKB-EC"/>
</dbReference>
<evidence type="ECO:0000256" key="24">
    <source>
        <dbReference type="SAM" id="MobiDB-lite"/>
    </source>
</evidence>
<keyword evidence="16" id="KW-0112">Calmodulin-binding</keyword>
<evidence type="ECO:0000256" key="1">
    <source>
        <dbReference type="ARBA" id="ARBA00004651"/>
    </source>
</evidence>
<keyword evidence="17" id="KW-1278">Translocase</keyword>
<dbReference type="PANTHER" id="PTHR24093">
    <property type="entry name" value="CATION TRANSPORTING ATPASE"/>
    <property type="match status" value="1"/>
</dbReference>
<dbReference type="Pfam" id="PF00689">
    <property type="entry name" value="Cation_ATPase_C"/>
    <property type="match status" value="1"/>
</dbReference>
<comment type="caution">
    <text evidence="27">The sequence shown here is derived from an EMBL/GenBank/DDBJ whole genome shotgun (WGS) entry which is preliminary data.</text>
</comment>
<dbReference type="InterPro" id="IPR022141">
    <property type="entry name" value="ATP_Ca_trans_C"/>
</dbReference>
<dbReference type="GO" id="GO:0005524">
    <property type="term" value="F:ATP binding"/>
    <property type="evidence" value="ECO:0007669"/>
    <property type="project" value="UniProtKB-KW"/>
</dbReference>
<evidence type="ECO:0000256" key="25">
    <source>
        <dbReference type="SAM" id="Phobius"/>
    </source>
</evidence>
<dbReference type="FunFam" id="1.20.1110.10:FF:000002">
    <property type="entry name" value="Calcium-transporting ATPase"/>
    <property type="match status" value="1"/>
</dbReference>
<keyword evidence="21 25" id="KW-0472">Membrane</keyword>
<evidence type="ECO:0000256" key="14">
    <source>
        <dbReference type="ARBA" id="ARBA00022840"/>
    </source>
</evidence>
<dbReference type="FunFam" id="1.20.1110.10:FF:000013">
    <property type="entry name" value="Calcium-transporting ATPase"/>
    <property type="match status" value="1"/>
</dbReference>
<keyword evidence="10" id="KW-0479">Metal-binding</keyword>
<dbReference type="EC" id="7.2.2.8" evidence="3"/>
<name>A0A0L0C1J5_LUCCU</name>
<dbReference type="PANTHER" id="PTHR24093:SF369">
    <property type="entry name" value="CALCIUM-TRANSPORTING ATPASE"/>
    <property type="match status" value="1"/>
</dbReference>
<dbReference type="Pfam" id="PF00690">
    <property type="entry name" value="Cation_ATPase_N"/>
    <property type="match status" value="1"/>
</dbReference>
<evidence type="ECO:0000256" key="11">
    <source>
        <dbReference type="ARBA" id="ARBA00022741"/>
    </source>
</evidence>
<keyword evidence="6" id="KW-0813">Transport</keyword>
<feature type="transmembrane region" description="Helical" evidence="25">
    <location>
        <begin position="394"/>
        <end position="418"/>
    </location>
</feature>
<feature type="transmembrane region" description="Helical" evidence="25">
    <location>
        <begin position="129"/>
        <end position="148"/>
    </location>
</feature>
<evidence type="ECO:0000256" key="18">
    <source>
        <dbReference type="ARBA" id="ARBA00022989"/>
    </source>
</evidence>
<feature type="transmembrane region" description="Helical" evidence="25">
    <location>
        <begin position="928"/>
        <end position="947"/>
    </location>
</feature>
<feature type="transmembrane region" description="Helical" evidence="25">
    <location>
        <begin position="350"/>
        <end position="374"/>
    </location>
</feature>
<evidence type="ECO:0000259" key="26">
    <source>
        <dbReference type="SMART" id="SM00831"/>
    </source>
</evidence>
<dbReference type="NCBIfam" id="TIGR01494">
    <property type="entry name" value="ATPase_P-type"/>
    <property type="match status" value="3"/>
</dbReference>
<keyword evidence="8" id="KW-0109">Calcium transport</keyword>
<evidence type="ECO:0000256" key="2">
    <source>
        <dbReference type="ARBA" id="ARBA00006124"/>
    </source>
</evidence>
<dbReference type="SUPFAM" id="SSF81653">
    <property type="entry name" value="Calcium ATPase, transduction domain A"/>
    <property type="match status" value="1"/>
</dbReference>
<dbReference type="STRING" id="7375.A0A0L0C1J5"/>
<evidence type="ECO:0000256" key="23">
    <source>
        <dbReference type="ARBA" id="ARBA00033160"/>
    </source>
</evidence>
<keyword evidence="28" id="KW-1185">Reference proteome</keyword>
<dbReference type="InterPro" id="IPR018303">
    <property type="entry name" value="ATPase_P-typ_P_site"/>
</dbReference>
<dbReference type="SMART" id="SM00831">
    <property type="entry name" value="Cation_ATPase_N"/>
    <property type="match status" value="1"/>
</dbReference>
<evidence type="ECO:0000256" key="15">
    <source>
        <dbReference type="ARBA" id="ARBA00022842"/>
    </source>
</evidence>
<feature type="compositionally biased region" description="Polar residues" evidence="24">
    <location>
        <begin position="315"/>
        <end position="325"/>
    </location>
</feature>
<feature type="compositionally biased region" description="Low complexity" evidence="24">
    <location>
        <begin position="1262"/>
        <end position="1280"/>
    </location>
</feature>
<dbReference type="InterPro" id="IPR004014">
    <property type="entry name" value="ATPase_P-typ_cation-transptr_N"/>
</dbReference>
<dbReference type="Pfam" id="PF00122">
    <property type="entry name" value="E1-E2_ATPase"/>
    <property type="match status" value="1"/>
</dbReference>
<feature type="region of interest" description="Disordered" evidence="24">
    <location>
        <begin position="1257"/>
        <end position="1280"/>
    </location>
</feature>
<keyword evidence="13" id="KW-0106">Calcium</keyword>
<evidence type="ECO:0000313" key="28">
    <source>
        <dbReference type="Proteomes" id="UP000037069"/>
    </source>
</evidence>
<dbReference type="Gene3D" id="2.70.150.10">
    <property type="entry name" value="Calcium-transporting ATPase, cytoplasmic transduction domain A"/>
    <property type="match status" value="1"/>
</dbReference>
<feature type="region of interest" description="Disordered" evidence="24">
    <location>
        <begin position="1295"/>
        <end position="1329"/>
    </location>
</feature>
<dbReference type="Pfam" id="PF13246">
    <property type="entry name" value="Cation_ATPase"/>
    <property type="match status" value="1"/>
</dbReference>
<dbReference type="InterPro" id="IPR036412">
    <property type="entry name" value="HAD-like_sf"/>
</dbReference>
<proteinExistence type="inferred from homology"/>
<keyword evidence="11" id="KW-0547">Nucleotide-binding</keyword>
<evidence type="ECO:0000256" key="20">
    <source>
        <dbReference type="ARBA" id="ARBA00023065"/>
    </source>
</evidence>
<protein>
    <recommendedName>
        <fullName evidence="5">Plasma membrane calcium-transporting ATPase 1</fullName>
        <ecNumber evidence="4">7.2.2.10</ecNumber>
        <ecNumber evidence="3">7.2.2.8</ecNumber>
    </recommendedName>
    <alternativeName>
        <fullName evidence="23">Plasma membrane calcium ATPase isoform 1</fullName>
    </alternativeName>
    <alternativeName>
        <fullName evidence="22">Plasma membrane calcium pump isoform 1</fullName>
    </alternativeName>
</protein>
<dbReference type="GO" id="GO:0005516">
    <property type="term" value="F:calmodulin binding"/>
    <property type="evidence" value="ECO:0007669"/>
    <property type="project" value="UniProtKB-KW"/>
</dbReference>
<comment type="similarity">
    <text evidence="2">Belongs to the cation transport ATPase (P-type) (TC 3.A.3) family. Type IIB subfamily.</text>
</comment>
<dbReference type="PRINTS" id="PR00119">
    <property type="entry name" value="CATATPASE"/>
</dbReference>
<feature type="compositionally biased region" description="Basic and acidic residues" evidence="24">
    <location>
        <begin position="295"/>
        <end position="314"/>
    </location>
</feature>
<dbReference type="SUPFAM" id="SSF56784">
    <property type="entry name" value="HAD-like"/>
    <property type="match status" value="1"/>
</dbReference>
<accession>A0A0L0C1J5</accession>
<dbReference type="Gene3D" id="1.20.1110.10">
    <property type="entry name" value="Calcium-transporting ATPase, transmembrane domain"/>
    <property type="match status" value="2"/>
</dbReference>
<sequence length="1524" mass="168856">MATIDGRPAQYGISLKQLRELMEHRGREGVQKVQEFGGITEICKKLYTSPNEGLGGSKSDVEHRRETFGSNTIPPKPPKTFLTLVWEALQDVTLIILEVAALVSLGLSFYKPADEDAPVLQEEEDHHGWIEGLAILISVIVVVLVTAFNDYSKERQFRGLQNRIEGEHKFSVIRGGEVCQISVGDIVVGDIAQIKYGDLLPADGILIQSNDLKVDESSLTGESDHVKKGIENDPMVLSGTHVMEGSGKMVVTAVGVNSQAGIIFTLLGAAVDEQEAEIKKMKKEAKKAKKSKSLTGDDDRAPTKVVSHKADSDGNHIQQQQSSTAAAPESGHKKEKSVLQAKLTKLAIQIGYAGSTIAVLTVILLVIQFCIKTFVIEEKPWKNTYANNLVKHLIIGVTVLVVAVPEGLPLAVTLSLAYSVKKMMKDNNLVRHLDACETMGNATAICSDKTGTLTTNRMTVVQSYICEKLCKVLPTLNDIPHHVGNLITQGISVNSAYTSNILPGADPGDLPMQVGNKTECALLGFVQGLGVKYQSIRDEITEDKFTRVYTFNSVRKSMGTVIPRSNGGYRLYSKGASEIMLKKCAFIYGHDGVLEKFTRDMQERLIREVIEPMACDGLRTICIAYRDFVPGKAAINEVHIENEPNWDDEENIMANLTCLCVVGIEDPVRPEVPEAIRKCQRAGITVRMVTGDNINTARSIAGKCGILKPGDDFLVLEGKEFNRLIRDSNGDIQQHLIDKVWPKLRVLARSSPTDKYNLVKVDDNIRVSYRLPDECRVFQAENLAMWKSVDIIKAHITRASEVTNYVDSQAALKALQCKTLHSSMDTMAEVKPKSNQNAIRIGQKEHKDFSRGIIDSSVSENREVVAVTGDGTNDGPALKKADVGFAMGIAGTDVAKEASDIILTDDNFSSIVKAVMWGRNVYDSIAKFLQFQLTVNVVAVIVAFIGACAVQDSPLKAVQMLWVNLIMDTLASLALATELPTPDLLLRKPYGRTKPLISRTMMKNILGQALYQLVVIFGLLFAGDIILDIESGRGQELNAGPTQHFTIIFNTFVMMTLFNEINARKIHGQRNVLEGLFTNPIFYTIWIFTMISQLDEEIADKFNDMLKKENQHIATILPNASPKRLKRIVESVPTPTSQSNFTEEEAIALMLWGRGHPEEYTDGMNLGEERFDSIDSDKKPRAGQILWIRGLTRLQTQLRVIRAFKSNLEDLNERRSMHSLHSLRSPRTANFAYGGFSNSLSPTINNKNFTLSSINNNKKFTQTPQQPLQQAQQSKQQNPLQLPVDMIYIDEDPTTQKYQKTNGRNDAAYAGPSEGEHGNSQEKPEEQKALHDRIYTSTQHTSPIETVIGGELQERLIPVPYSKSSTDQAGLNRRDRRSLPLRVLSSGKPLFGLTLSKTPQSLFRLCQSDILKFLLHLLKIRITVLGFRQISGGLLLRPGLLMSQILDLDLEIRVVNAFRQGLDARYGDHANTSLAEVLRKQTSLSKRLSETSSLEYADNIPDELTIPEIDVERLSSHSHTETAV</sequence>
<dbReference type="InterPro" id="IPR001757">
    <property type="entry name" value="P_typ_ATPase"/>
</dbReference>
<keyword evidence="18 25" id="KW-1133">Transmembrane helix</keyword>
<feature type="transmembrane region" description="Helical" evidence="25">
    <location>
        <begin position="1042"/>
        <end position="1059"/>
    </location>
</feature>
<dbReference type="FunFam" id="1.20.1110.10:FF:000001">
    <property type="entry name" value="Calcium-transporting ATPase"/>
    <property type="match status" value="1"/>
</dbReference>
<dbReference type="GO" id="GO:0016887">
    <property type="term" value="F:ATP hydrolysis activity"/>
    <property type="evidence" value="ECO:0007669"/>
    <property type="project" value="InterPro"/>
</dbReference>
<dbReference type="GO" id="GO:0005388">
    <property type="term" value="F:P-type calcium transporter activity"/>
    <property type="evidence" value="ECO:0007669"/>
    <property type="project" value="UniProtKB-EC"/>
</dbReference>
<evidence type="ECO:0000256" key="13">
    <source>
        <dbReference type="ARBA" id="ARBA00022837"/>
    </source>
</evidence>
<evidence type="ECO:0000313" key="27">
    <source>
        <dbReference type="EMBL" id="KNC26160.1"/>
    </source>
</evidence>
<feature type="transmembrane region" description="Helical" evidence="25">
    <location>
        <begin position="1071"/>
        <end position="1091"/>
    </location>
</feature>
<evidence type="ECO:0000256" key="7">
    <source>
        <dbReference type="ARBA" id="ARBA00022475"/>
    </source>
</evidence>
<gene>
    <name evidence="27" type="ORF">FF38_04256</name>
</gene>
<feature type="compositionally biased region" description="Basic and acidic residues" evidence="24">
    <location>
        <begin position="1314"/>
        <end position="1329"/>
    </location>
</feature>
<dbReference type="InterPro" id="IPR008250">
    <property type="entry name" value="ATPase_P-typ_transduc_dom_A_sf"/>
</dbReference>
<dbReference type="FunFam" id="2.70.150.10:FF:000001">
    <property type="entry name" value="Calcium-transporting ATPase"/>
    <property type="match status" value="1"/>
</dbReference>
<feature type="compositionally biased region" description="Basic residues" evidence="24">
    <location>
        <begin position="282"/>
        <end position="292"/>
    </location>
</feature>
<evidence type="ECO:0000256" key="22">
    <source>
        <dbReference type="ARBA" id="ARBA00031771"/>
    </source>
</evidence>
<evidence type="ECO:0000256" key="12">
    <source>
        <dbReference type="ARBA" id="ARBA00022796"/>
    </source>
</evidence>
<organism evidence="27 28">
    <name type="scientific">Lucilia cuprina</name>
    <name type="common">Green bottle fly</name>
    <name type="synonym">Australian sheep blowfly</name>
    <dbReference type="NCBI Taxonomy" id="7375"/>
    <lineage>
        <taxon>Eukaryota</taxon>
        <taxon>Metazoa</taxon>
        <taxon>Ecdysozoa</taxon>
        <taxon>Arthropoda</taxon>
        <taxon>Hexapoda</taxon>
        <taxon>Insecta</taxon>
        <taxon>Pterygota</taxon>
        <taxon>Neoptera</taxon>
        <taxon>Endopterygota</taxon>
        <taxon>Diptera</taxon>
        <taxon>Brachycera</taxon>
        <taxon>Muscomorpha</taxon>
        <taxon>Oestroidea</taxon>
        <taxon>Calliphoridae</taxon>
        <taxon>Luciliinae</taxon>
        <taxon>Lucilia</taxon>
    </lineage>
</organism>
<dbReference type="FunFam" id="3.40.50.1000:FF:000144">
    <property type="entry name" value="copper-transporting ATPase 1 isoform X2"/>
    <property type="match status" value="1"/>
</dbReference>
<feature type="transmembrane region" description="Helical" evidence="25">
    <location>
        <begin position="88"/>
        <end position="109"/>
    </location>
</feature>
<dbReference type="Pfam" id="PF12424">
    <property type="entry name" value="ATP_Ca_trans_C"/>
    <property type="match status" value="1"/>
</dbReference>
<dbReference type="FunFam" id="3.40.1110.10:FF:000002">
    <property type="entry name" value="Calcium-transporting ATPase"/>
    <property type="match status" value="1"/>
</dbReference>
<evidence type="ECO:0000256" key="19">
    <source>
        <dbReference type="ARBA" id="ARBA00023008"/>
    </source>
</evidence>
<evidence type="ECO:0000256" key="6">
    <source>
        <dbReference type="ARBA" id="ARBA00022448"/>
    </source>
</evidence>
<dbReference type="SUPFAM" id="SSF81660">
    <property type="entry name" value="Metal cation-transporting ATPase, ATP-binding domain N"/>
    <property type="match status" value="1"/>
</dbReference>
<feature type="region of interest" description="Disordered" evidence="24">
    <location>
        <begin position="282"/>
        <end position="333"/>
    </location>
</feature>
<dbReference type="InterPro" id="IPR059000">
    <property type="entry name" value="ATPase_P-type_domA"/>
</dbReference>
<keyword evidence="7" id="KW-1003">Cell membrane</keyword>
<dbReference type="SUPFAM" id="SSF81665">
    <property type="entry name" value="Calcium ATPase, transmembrane domain M"/>
    <property type="match status" value="1"/>
</dbReference>
<keyword evidence="12" id="KW-0187">Copper transport</keyword>
<evidence type="ECO:0000256" key="4">
    <source>
        <dbReference type="ARBA" id="ARBA00012790"/>
    </source>
</evidence>
<keyword evidence="20" id="KW-0406">Ion transport</keyword>
<keyword evidence="19" id="KW-0186">Copper</keyword>
<dbReference type="Gene3D" id="3.40.1110.10">
    <property type="entry name" value="Calcium-transporting ATPase, cytoplasmic domain N"/>
    <property type="match status" value="1"/>
</dbReference>
<reference evidence="27" key="1">
    <citation type="journal article" date="2015" name="Nat. Commun.">
        <title>Lucilia cuprina genome unlocks parasitic fly biology to underpin future interventions.</title>
        <authorList>
            <person name="Anstead C.A."/>
            <person name="Korhonen P.K."/>
            <person name="Young N.D."/>
            <person name="Hall R.S."/>
            <person name="Jex A.R."/>
            <person name="Murali S.C."/>
            <person name="Hughes D.S."/>
            <person name="Lee S.F."/>
            <person name="Perry T."/>
            <person name="Stroehlein A.J."/>
            <person name="Ansell B.R."/>
            <person name="Breugelmans B."/>
            <person name="Hofmann A."/>
            <person name="Qu J."/>
            <person name="Dugan S."/>
            <person name="Lee S.L."/>
            <person name="Chao H."/>
            <person name="Dinh H."/>
            <person name="Han Y."/>
            <person name="Doddapaneni H.V."/>
            <person name="Worley K.C."/>
            <person name="Muzny D.M."/>
            <person name="Ioannidis P."/>
            <person name="Waterhouse R.M."/>
            <person name="Zdobnov E.M."/>
            <person name="James P.J."/>
            <person name="Bagnall N.H."/>
            <person name="Kotze A.C."/>
            <person name="Gibbs R.A."/>
            <person name="Richards S."/>
            <person name="Batterham P."/>
            <person name="Gasser R.B."/>
        </authorList>
    </citation>
    <scope>NUCLEOTIDE SEQUENCE [LARGE SCALE GENOMIC DNA]</scope>
    <source>
        <strain evidence="27">LS</strain>
        <tissue evidence="27">Full body</tissue>
    </source>
</reference>
<dbReference type="InterPro" id="IPR023298">
    <property type="entry name" value="ATPase_P-typ_TM_dom_sf"/>
</dbReference>